<organism evidence="2 3">
    <name type="scientific">Candidatus Ornithospirochaeta avicola</name>
    <dbReference type="NCBI Taxonomy" id="2840896"/>
    <lineage>
        <taxon>Bacteria</taxon>
        <taxon>Pseudomonadati</taxon>
        <taxon>Spirochaetota</taxon>
        <taxon>Spirochaetia</taxon>
        <taxon>Spirochaetales</taxon>
        <taxon>Spirochaetaceae</taxon>
        <taxon>Spirochaetaceae incertae sedis</taxon>
        <taxon>Candidatus Ornithospirochaeta</taxon>
    </lineage>
</organism>
<protein>
    <recommendedName>
        <fullName evidence="4">Phosphatidate cytidylyltransferase</fullName>
    </recommendedName>
</protein>
<name>A0A9D1PTD1_9SPIO</name>
<accession>A0A9D1PTD1</accession>
<feature type="transmembrane region" description="Helical" evidence="1">
    <location>
        <begin position="91"/>
        <end position="109"/>
    </location>
</feature>
<dbReference type="PANTHER" id="PTHR31303:SF1">
    <property type="entry name" value="CTP-DEPENDENT DIACYLGLYCEROL KINASE 1"/>
    <property type="match status" value="1"/>
</dbReference>
<keyword evidence="1" id="KW-1133">Transmembrane helix</keyword>
<dbReference type="AlphaFoldDB" id="A0A9D1PTD1"/>
<feature type="transmembrane region" description="Helical" evidence="1">
    <location>
        <begin position="115"/>
        <end position="136"/>
    </location>
</feature>
<sequence length="213" mass="23094">MNNLVATLISFAYIILVIGISFVLYKKKVLSSESVRKMIHILVSFWVFILVYCYSSLYWALLGPVSFIFLNALAVYSGVGKELGMNDRKRDNGLIYYPFSVAVMTIFMYKDVLAPSSVVASTLIMGLGDGLAALVGKKIGKHKISIFSSVKSLEGSAVMAFIAFILLLAITELSLPAMILISLVLAAVEAITPLGLDNISVPLLSALLIEVFS</sequence>
<reference evidence="2" key="2">
    <citation type="submission" date="2021-04" db="EMBL/GenBank/DDBJ databases">
        <authorList>
            <person name="Gilroy R."/>
        </authorList>
    </citation>
    <scope>NUCLEOTIDE SEQUENCE</scope>
    <source>
        <strain evidence="2">Gambia11-129</strain>
    </source>
</reference>
<keyword evidence="1" id="KW-0472">Membrane</keyword>
<keyword evidence="1" id="KW-0812">Transmembrane</keyword>
<dbReference type="PANTHER" id="PTHR31303">
    <property type="entry name" value="CTP-DEPENDENT DIACYLGLYCEROL KINASE 1"/>
    <property type="match status" value="1"/>
</dbReference>
<dbReference type="GO" id="GO:0004143">
    <property type="term" value="F:ATP-dependent diacylglycerol kinase activity"/>
    <property type="evidence" value="ECO:0007669"/>
    <property type="project" value="InterPro"/>
</dbReference>
<dbReference type="EMBL" id="DXHU01000016">
    <property type="protein sequence ID" value="HIV98972.1"/>
    <property type="molecule type" value="Genomic_DNA"/>
</dbReference>
<dbReference type="Proteomes" id="UP000823936">
    <property type="component" value="Unassembled WGS sequence"/>
</dbReference>
<evidence type="ECO:0008006" key="4">
    <source>
        <dbReference type="Google" id="ProtNLM"/>
    </source>
</evidence>
<evidence type="ECO:0000313" key="2">
    <source>
        <dbReference type="EMBL" id="HIV98972.1"/>
    </source>
</evidence>
<reference evidence="2" key="1">
    <citation type="journal article" date="2021" name="PeerJ">
        <title>Extensive microbial diversity within the chicken gut microbiome revealed by metagenomics and culture.</title>
        <authorList>
            <person name="Gilroy R."/>
            <person name="Ravi A."/>
            <person name="Getino M."/>
            <person name="Pursley I."/>
            <person name="Horton D.L."/>
            <person name="Alikhan N.F."/>
            <person name="Baker D."/>
            <person name="Gharbi K."/>
            <person name="Hall N."/>
            <person name="Watson M."/>
            <person name="Adriaenssens E.M."/>
            <person name="Foster-Nyarko E."/>
            <person name="Jarju S."/>
            <person name="Secka A."/>
            <person name="Antonio M."/>
            <person name="Oren A."/>
            <person name="Chaudhuri R.R."/>
            <person name="La Ragione R."/>
            <person name="Hildebrand F."/>
            <person name="Pallen M.J."/>
        </authorList>
    </citation>
    <scope>NUCLEOTIDE SEQUENCE</scope>
    <source>
        <strain evidence="2">Gambia11-129</strain>
    </source>
</reference>
<comment type="caution">
    <text evidence="2">The sequence shown here is derived from an EMBL/GenBank/DDBJ whole genome shotgun (WGS) entry which is preliminary data.</text>
</comment>
<dbReference type="InterPro" id="IPR037997">
    <property type="entry name" value="Dgk1-like"/>
</dbReference>
<evidence type="ECO:0000313" key="3">
    <source>
        <dbReference type="Proteomes" id="UP000823936"/>
    </source>
</evidence>
<feature type="transmembrane region" description="Helical" evidence="1">
    <location>
        <begin position="61"/>
        <end position="79"/>
    </location>
</feature>
<gene>
    <name evidence="2" type="ORF">IAB12_04240</name>
</gene>
<proteinExistence type="predicted"/>
<evidence type="ECO:0000256" key="1">
    <source>
        <dbReference type="SAM" id="Phobius"/>
    </source>
</evidence>
<feature type="transmembrane region" description="Helical" evidence="1">
    <location>
        <begin position="157"/>
        <end position="188"/>
    </location>
</feature>
<feature type="transmembrane region" description="Helical" evidence="1">
    <location>
        <begin position="37"/>
        <end position="55"/>
    </location>
</feature>
<feature type="transmembrane region" description="Helical" evidence="1">
    <location>
        <begin position="6"/>
        <end position="25"/>
    </location>
</feature>